<reference evidence="2 3" key="1">
    <citation type="submission" date="2019-03" db="EMBL/GenBank/DDBJ databases">
        <title>Paracraurococcus aquatilis NE82 genome sequence.</title>
        <authorList>
            <person name="Zhao Y."/>
            <person name="Du Z."/>
        </authorList>
    </citation>
    <scope>NUCLEOTIDE SEQUENCE [LARGE SCALE GENOMIC DNA]</scope>
    <source>
        <strain evidence="2 3">NE82</strain>
    </source>
</reference>
<keyword evidence="3" id="KW-1185">Reference proteome</keyword>
<keyword evidence="1" id="KW-0732">Signal</keyword>
<feature type="chain" id="PRO_5020267510" evidence="1">
    <location>
        <begin position="20"/>
        <end position="368"/>
    </location>
</feature>
<name>A0A4R4D5T5_9PROT</name>
<comment type="caution">
    <text evidence="2">The sequence shown here is derived from an EMBL/GenBank/DDBJ whole genome shotgun (WGS) entry which is preliminary data.</text>
</comment>
<gene>
    <name evidence="2" type="ORF">EXY23_24410</name>
</gene>
<feature type="signal peptide" evidence="1">
    <location>
        <begin position="1"/>
        <end position="19"/>
    </location>
</feature>
<sequence length="368" mass="40060">MGPKTISAAVMLFLVTACAGPMAPESLVSPEPTGDPSRRLSTCRYQVSFPVGGTVISPHGRKLIADAVREVHDKGSQGVVLVTPAQSPREGGAVQQQRGDAVSTELRRSGLAADDIETSIVFLDHPKLLDPKVYLDICGRRTEATLNALPMPSMDRIVHYELRGVRLAVPLPYLNPHLWIDTPIGVQRTGELTFHLGWPGLKPVRGGGRRDQRCQFDPVCWHHLSLRLDPPPLSAPELGVLRPTWSDGDMRRLPGTLAGLHFLASPSTLPPVRYAHFAGMLPDGTRVTGDCSWRPRPGQHNYPSAEEIGAILRDANDAHCSLDQFYGTGRLRLSISFSARHLTDWRAIRAEAAGFVAKLASSGSHDGR</sequence>
<evidence type="ECO:0000313" key="2">
    <source>
        <dbReference type="EMBL" id="TCZ53673.1"/>
    </source>
</evidence>
<dbReference type="AlphaFoldDB" id="A0A4R4D5T5"/>
<accession>A0A4R4D5T5</accession>
<dbReference type="RefSeq" id="WP_132296182.1">
    <property type="nucleotide sequence ID" value="NZ_SKBM01000037.1"/>
</dbReference>
<evidence type="ECO:0000313" key="3">
    <source>
        <dbReference type="Proteomes" id="UP000295023"/>
    </source>
</evidence>
<organism evidence="2 3">
    <name type="scientific">Roseicella aquatilis</name>
    <dbReference type="NCBI Taxonomy" id="2527868"/>
    <lineage>
        <taxon>Bacteria</taxon>
        <taxon>Pseudomonadati</taxon>
        <taxon>Pseudomonadota</taxon>
        <taxon>Alphaproteobacteria</taxon>
        <taxon>Acetobacterales</taxon>
        <taxon>Roseomonadaceae</taxon>
        <taxon>Roseicella</taxon>
    </lineage>
</organism>
<dbReference type="EMBL" id="SKBM01000037">
    <property type="protein sequence ID" value="TCZ53673.1"/>
    <property type="molecule type" value="Genomic_DNA"/>
</dbReference>
<dbReference type="Proteomes" id="UP000295023">
    <property type="component" value="Unassembled WGS sequence"/>
</dbReference>
<protein>
    <submittedName>
        <fullName evidence="2">Uncharacterized protein</fullName>
    </submittedName>
</protein>
<evidence type="ECO:0000256" key="1">
    <source>
        <dbReference type="SAM" id="SignalP"/>
    </source>
</evidence>
<dbReference type="PROSITE" id="PS51257">
    <property type="entry name" value="PROKAR_LIPOPROTEIN"/>
    <property type="match status" value="1"/>
</dbReference>
<proteinExistence type="predicted"/>